<dbReference type="Proteomes" id="UP000323300">
    <property type="component" value="Unassembled WGS sequence"/>
</dbReference>
<reference evidence="1 2" key="1">
    <citation type="submission" date="2016-10" db="EMBL/GenBank/DDBJ databases">
        <authorList>
            <person name="Varghese N."/>
            <person name="Submissions S."/>
        </authorList>
    </citation>
    <scope>NUCLEOTIDE SEQUENCE [LARGE SCALE GENOMIC DNA]</scope>
    <source>
        <strain evidence="1 2">DSM 21822</strain>
    </source>
</reference>
<gene>
    <name evidence="1" type="ORF">SAMN04488498_1102</name>
</gene>
<dbReference type="AlphaFoldDB" id="A0A1I4BC65"/>
<protein>
    <submittedName>
        <fullName evidence="1">Uncharacterized protein</fullName>
    </submittedName>
</protein>
<accession>A0A1I4BC65</accession>
<organism evidence="1 2">
    <name type="scientific">Neomesorhizobium albiziae</name>
    <dbReference type="NCBI Taxonomy" id="335020"/>
    <lineage>
        <taxon>Bacteria</taxon>
        <taxon>Pseudomonadati</taxon>
        <taxon>Pseudomonadota</taxon>
        <taxon>Alphaproteobacteria</taxon>
        <taxon>Hyphomicrobiales</taxon>
        <taxon>Phyllobacteriaceae</taxon>
        <taxon>Neomesorhizobium</taxon>
    </lineage>
</organism>
<keyword evidence="2" id="KW-1185">Reference proteome</keyword>
<evidence type="ECO:0000313" key="2">
    <source>
        <dbReference type="Proteomes" id="UP000323300"/>
    </source>
</evidence>
<dbReference type="EMBL" id="FOSL01000010">
    <property type="protein sequence ID" value="SFK65551.1"/>
    <property type="molecule type" value="Genomic_DNA"/>
</dbReference>
<name>A0A1I4BC65_9HYPH</name>
<evidence type="ECO:0000313" key="1">
    <source>
        <dbReference type="EMBL" id="SFK65551.1"/>
    </source>
</evidence>
<proteinExistence type="predicted"/>
<sequence>MTFGTDSEKMGSLNGKCISAQATQKVPVAQPTEQQVHLTVNVFRIAEHAVLLADTHGAEFTRPCVDIWNR</sequence>